<organism evidence="1 2">
    <name type="scientific">Alkanindiges illinoisensis</name>
    <dbReference type="NCBI Taxonomy" id="197183"/>
    <lineage>
        <taxon>Bacteria</taxon>
        <taxon>Pseudomonadati</taxon>
        <taxon>Pseudomonadota</taxon>
        <taxon>Gammaproteobacteria</taxon>
        <taxon>Moraxellales</taxon>
        <taxon>Moraxellaceae</taxon>
        <taxon>Alkanindiges</taxon>
    </lineage>
</organism>
<evidence type="ECO:0000313" key="2">
    <source>
        <dbReference type="Proteomes" id="UP000297834"/>
    </source>
</evidence>
<keyword evidence="2" id="KW-1185">Reference proteome</keyword>
<reference evidence="1 2" key="1">
    <citation type="submission" date="2019-03" db="EMBL/GenBank/DDBJ databases">
        <title>Alkanindiges illinoisensis: a potential pathogenic isolated from ascites of a gastric cancer patient with abdominal metastasis.</title>
        <authorList>
            <person name="Hu X."/>
            <person name="Yang B."/>
            <person name="Yan X."/>
            <person name="Lin L."/>
            <person name="Zhao H."/>
            <person name="Zhou F."/>
            <person name="Su B."/>
            <person name="Chen J."/>
            <person name="Rui Y."/>
            <person name="Wang Q."/>
            <person name="Zheng L."/>
        </authorList>
    </citation>
    <scope>NUCLEOTIDE SEQUENCE [LARGE SCALE GENOMIC DNA]</scope>
    <source>
        <strain evidence="1 2">NFYY 23406</strain>
    </source>
</reference>
<name>A0A4Y7XFG5_9GAMM</name>
<proteinExistence type="predicted"/>
<dbReference type="AlphaFoldDB" id="A0A4Y7XFG5"/>
<dbReference type="RefSeq" id="WP_134243142.1">
    <property type="nucleotide sequence ID" value="NZ_SNTY01000006.1"/>
</dbReference>
<protein>
    <submittedName>
        <fullName evidence="1">Uncharacterized protein</fullName>
    </submittedName>
</protein>
<comment type="caution">
    <text evidence="1">The sequence shown here is derived from an EMBL/GenBank/DDBJ whole genome shotgun (WGS) entry which is preliminary data.</text>
</comment>
<dbReference type="Proteomes" id="UP000297834">
    <property type="component" value="Unassembled WGS sequence"/>
</dbReference>
<dbReference type="OrthoDB" id="6717743at2"/>
<accession>A0A4Y7XFG5</accession>
<evidence type="ECO:0000313" key="1">
    <source>
        <dbReference type="EMBL" id="TEU30588.1"/>
    </source>
</evidence>
<sequence length="60" mass="7069">MEALSQMIKSAESETGLNISVICDRNKAFYAQNPKQVQRLPKQERAYWYWFLKHHRADAA</sequence>
<gene>
    <name evidence="1" type="ORF">E2B99_00940</name>
</gene>
<dbReference type="EMBL" id="SNTY01000006">
    <property type="protein sequence ID" value="TEU30588.1"/>
    <property type="molecule type" value="Genomic_DNA"/>
</dbReference>